<comment type="caution">
    <text evidence="3">The sequence shown here is derived from an EMBL/GenBank/DDBJ whole genome shotgun (WGS) entry which is preliminary data.</text>
</comment>
<proteinExistence type="predicted"/>
<evidence type="ECO:0000256" key="1">
    <source>
        <dbReference type="SAM" id="MobiDB-lite"/>
    </source>
</evidence>
<feature type="region of interest" description="Disordered" evidence="1">
    <location>
        <begin position="106"/>
        <end position="130"/>
    </location>
</feature>
<feature type="signal peptide" evidence="2">
    <location>
        <begin position="1"/>
        <end position="29"/>
    </location>
</feature>
<dbReference type="RefSeq" id="WP_376731779.1">
    <property type="nucleotide sequence ID" value="NZ_JAYMRP010000006.1"/>
</dbReference>
<evidence type="ECO:0000256" key="2">
    <source>
        <dbReference type="SAM" id="SignalP"/>
    </source>
</evidence>
<feature type="compositionally biased region" description="Low complexity" evidence="1">
    <location>
        <begin position="110"/>
        <end position="119"/>
    </location>
</feature>
<evidence type="ECO:0000313" key="4">
    <source>
        <dbReference type="Proteomes" id="UP001585080"/>
    </source>
</evidence>
<dbReference type="EMBL" id="JAYMRP010000006">
    <property type="protein sequence ID" value="MFB8772872.1"/>
    <property type="molecule type" value="Genomic_DNA"/>
</dbReference>
<protein>
    <recommendedName>
        <fullName evidence="5">ATP-binding protein</fullName>
    </recommendedName>
</protein>
<reference evidence="3 4" key="1">
    <citation type="submission" date="2024-01" db="EMBL/GenBank/DDBJ databases">
        <title>Genome mining of biosynthetic gene clusters to explore secondary metabolites of Streptomyces sp.</title>
        <authorList>
            <person name="Baig A."/>
            <person name="Ajitkumar Shintre N."/>
            <person name="Kumar H."/>
            <person name="Anbarasu A."/>
            <person name="Ramaiah S."/>
        </authorList>
    </citation>
    <scope>NUCLEOTIDE SEQUENCE [LARGE SCALE GENOMIC DNA]</scope>
    <source>
        <strain evidence="3 4">A57</strain>
    </source>
</reference>
<organism evidence="3 4">
    <name type="scientific">Streptomyces broussonetiae</name>
    <dbReference type="NCBI Taxonomy" id="2686304"/>
    <lineage>
        <taxon>Bacteria</taxon>
        <taxon>Bacillati</taxon>
        <taxon>Actinomycetota</taxon>
        <taxon>Actinomycetes</taxon>
        <taxon>Kitasatosporales</taxon>
        <taxon>Streptomycetaceae</taxon>
        <taxon>Streptomyces</taxon>
    </lineage>
</organism>
<keyword evidence="4" id="KW-1185">Reference proteome</keyword>
<accession>A0ABV5E7Q1</accession>
<keyword evidence="2" id="KW-0732">Signal</keyword>
<dbReference type="Proteomes" id="UP001585080">
    <property type="component" value="Unassembled WGS sequence"/>
</dbReference>
<evidence type="ECO:0008006" key="5">
    <source>
        <dbReference type="Google" id="ProtNLM"/>
    </source>
</evidence>
<feature type="chain" id="PRO_5045808356" description="ATP-binding protein" evidence="2">
    <location>
        <begin position="30"/>
        <end position="181"/>
    </location>
</feature>
<gene>
    <name evidence="3" type="ORF">VSS16_09010</name>
</gene>
<evidence type="ECO:0000313" key="3">
    <source>
        <dbReference type="EMBL" id="MFB8772872.1"/>
    </source>
</evidence>
<name>A0ABV5E7Q1_9ACTN</name>
<sequence>MRELPIRRLASTALFAALLLGVAGPSAFAADGDPAAREHGAAASRAPVPGADALLGQSGNLADLGTVLTPATGLLTAVAKADDGQLTAEQATELGEAVKEAITGITGVGSPASPASPSPQTLPAEAEPAADPRTDVLDALRLLLDDLLAVITSGDAVKVGPAAQSMVTGLADLLTVTREGL</sequence>